<dbReference type="Proteomes" id="UP000255467">
    <property type="component" value="Unassembled WGS sequence"/>
</dbReference>
<organism evidence="2 3">
    <name type="scientific">Nocardia otitidiscaviarum</name>
    <dbReference type="NCBI Taxonomy" id="1823"/>
    <lineage>
        <taxon>Bacteria</taxon>
        <taxon>Bacillati</taxon>
        <taxon>Actinomycetota</taxon>
        <taxon>Actinomycetes</taxon>
        <taxon>Mycobacteriales</taxon>
        <taxon>Nocardiaceae</taxon>
        <taxon>Nocardia</taxon>
    </lineage>
</organism>
<sequence length="210" mass="23613">MIWPVPATTELVGATVRLTPLDPAADAAALFAALDHDRVWAHVPWRPSDPLRFREHLEVTGRQPDWQLWTVRTRRRIGDVDADTVVGVTAYLAVSARDAALEIGFTLYDPTVWATSVNPETKLLLLEFAFDRLRVGRVQLKTDVRNHRSQQAIARLGARYEGVLRRNFRRADGTVRDSVLFSIIAEDWPATRTRLTARLDRAVRAGNGAP</sequence>
<evidence type="ECO:0000313" key="2">
    <source>
        <dbReference type="EMBL" id="SUA79819.1"/>
    </source>
</evidence>
<name>A0A378YTT0_9NOCA</name>
<dbReference type="OrthoDB" id="9795199at2"/>
<dbReference type="AlphaFoldDB" id="A0A378YTT0"/>
<dbReference type="InterPro" id="IPR000182">
    <property type="entry name" value="GNAT_dom"/>
</dbReference>
<gene>
    <name evidence="2" type="ORF">NCTC1934_03979</name>
</gene>
<accession>A0A378YTT0</accession>
<evidence type="ECO:0000259" key="1">
    <source>
        <dbReference type="Pfam" id="PF13302"/>
    </source>
</evidence>
<dbReference type="GO" id="GO:0016747">
    <property type="term" value="F:acyltransferase activity, transferring groups other than amino-acyl groups"/>
    <property type="evidence" value="ECO:0007669"/>
    <property type="project" value="InterPro"/>
</dbReference>
<dbReference type="InterPro" id="IPR016181">
    <property type="entry name" value="Acyl_CoA_acyltransferase"/>
</dbReference>
<dbReference type="PANTHER" id="PTHR43610">
    <property type="entry name" value="BLL6696 PROTEIN"/>
    <property type="match status" value="1"/>
</dbReference>
<evidence type="ECO:0000313" key="3">
    <source>
        <dbReference type="Proteomes" id="UP000255467"/>
    </source>
</evidence>
<feature type="domain" description="N-acetyltransferase" evidence="1">
    <location>
        <begin position="16"/>
        <end position="159"/>
    </location>
</feature>
<dbReference type="SUPFAM" id="SSF55729">
    <property type="entry name" value="Acyl-CoA N-acyltransferases (Nat)"/>
    <property type="match status" value="1"/>
</dbReference>
<dbReference type="PANTHER" id="PTHR43610:SF1">
    <property type="entry name" value="N-ACETYLTRANSFERASE DOMAIN-CONTAINING PROTEIN"/>
    <property type="match status" value="1"/>
</dbReference>
<dbReference type="Gene3D" id="3.40.630.30">
    <property type="match status" value="1"/>
</dbReference>
<proteinExistence type="predicted"/>
<dbReference type="EMBL" id="UGRY01000002">
    <property type="protein sequence ID" value="SUA79819.1"/>
    <property type="molecule type" value="Genomic_DNA"/>
</dbReference>
<reference evidence="2 3" key="1">
    <citation type="submission" date="2018-06" db="EMBL/GenBank/DDBJ databases">
        <authorList>
            <consortium name="Pathogen Informatics"/>
            <person name="Doyle S."/>
        </authorList>
    </citation>
    <scope>NUCLEOTIDE SEQUENCE [LARGE SCALE GENOMIC DNA]</scope>
    <source>
        <strain evidence="2 3">NCTC1934</strain>
    </source>
</reference>
<dbReference type="Pfam" id="PF13302">
    <property type="entry name" value="Acetyltransf_3"/>
    <property type="match status" value="1"/>
</dbReference>
<keyword evidence="3" id="KW-1185">Reference proteome</keyword>
<protein>
    <recommendedName>
        <fullName evidence="1">N-acetyltransferase domain-containing protein</fullName>
    </recommendedName>
</protein>